<dbReference type="EMBL" id="AVOT02123371">
    <property type="protein sequence ID" value="MBW0586253.1"/>
    <property type="molecule type" value="Genomic_DNA"/>
</dbReference>
<keyword evidence="3" id="KW-1185">Reference proteome</keyword>
<protein>
    <submittedName>
        <fullName evidence="2">Uncharacterized protein</fullName>
    </submittedName>
</protein>
<evidence type="ECO:0000313" key="2">
    <source>
        <dbReference type="EMBL" id="MBW0586253.1"/>
    </source>
</evidence>
<feature type="region of interest" description="Disordered" evidence="1">
    <location>
        <begin position="16"/>
        <end position="36"/>
    </location>
</feature>
<feature type="region of interest" description="Disordered" evidence="1">
    <location>
        <begin position="89"/>
        <end position="109"/>
    </location>
</feature>
<feature type="compositionally biased region" description="Polar residues" evidence="1">
    <location>
        <begin position="100"/>
        <end position="109"/>
    </location>
</feature>
<organism evidence="2 3">
    <name type="scientific">Austropuccinia psidii MF-1</name>
    <dbReference type="NCBI Taxonomy" id="1389203"/>
    <lineage>
        <taxon>Eukaryota</taxon>
        <taxon>Fungi</taxon>
        <taxon>Dikarya</taxon>
        <taxon>Basidiomycota</taxon>
        <taxon>Pucciniomycotina</taxon>
        <taxon>Pucciniomycetes</taxon>
        <taxon>Pucciniales</taxon>
        <taxon>Sphaerophragmiaceae</taxon>
        <taxon>Austropuccinia</taxon>
    </lineage>
</organism>
<comment type="caution">
    <text evidence="2">The sequence shown here is derived from an EMBL/GenBank/DDBJ whole genome shotgun (WGS) entry which is preliminary data.</text>
</comment>
<reference evidence="2" key="1">
    <citation type="submission" date="2021-03" db="EMBL/GenBank/DDBJ databases">
        <title>Draft genome sequence of rust myrtle Austropuccinia psidii MF-1, a brazilian biotype.</title>
        <authorList>
            <person name="Quecine M.C."/>
            <person name="Pachon D.M.R."/>
            <person name="Bonatelli M.L."/>
            <person name="Correr F.H."/>
            <person name="Franceschini L.M."/>
            <person name="Leite T.F."/>
            <person name="Margarido G.R.A."/>
            <person name="Almeida C.A."/>
            <person name="Ferrarezi J.A."/>
            <person name="Labate C.A."/>
        </authorList>
    </citation>
    <scope>NUCLEOTIDE SEQUENCE</scope>
    <source>
        <strain evidence="2">MF-1</strain>
    </source>
</reference>
<dbReference type="Proteomes" id="UP000765509">
    <property type="component" value="Unassembled WGS sequence"/>
</dbReference>
<accession>A0A9Q3KRM0</accession>
<gene>
    <name evidence="2" type="ORF">O181_125968</name>
</gene>
<sequence>MASGHILQPLALLANFPTHQSPGQGGPFGLPEASGPSSHNQGFWLNPFDYGVYGLNGLFGPFRTPMASTAHGPYTMVCGILRPFLAKRVQGEVHQPPRTGGSQTTSGPT</sequence>
<evidence type="ECO:0000256" key="1">
    <source>
        <dbReference type="SAM" id="MobiDB-lite"/>
    </source>
</evidence>
<evidence type="ECO:0000313" key="3">
    <source>
        <dbReference type="Proteomes" id="UP000765509"/>
    </source>
</evidence>
<dbReference type="AlphaFoldDB" id="A0A9Q3KRM0"/>
<name>A0A9Q3KRM0_9BASI</name>
<proteinExistence type="predicted"/>